<feature type="domain" description="Pyrroline-5-carboxylate reductase catalytic N-terminal" evidence="3">
    <location>
        <begin position="3"/>
        <end position="97"/>
    </location>
</feature>
<dbReference type="InterPro" id="IPR028939">
    <property type="entry name" value="P5C_Rdtase_cat_N"/>
</dbReference>
<dbReference type="EMBL" id="BART01017974">
    <property type="protein sequence ID" value="GAG84306.1"/>
    <property type="molecule type" value="Genomic_DNA"/>
</dbReference>
<name>X1CJA4_9ZZZZ</name>
<dbReference type="Pfam" id="PF14748">
    <property type="entry name" value="P5CR_dimer"/>
    <property type="match status" value="1"/>
</dbReference>
<dbReference type="InterPro" id="IPR036291">
    <property type="entry name" value="NAD(P)-bd_dom_sf"/>
</dbReference>
<accession>X1CJA4</accession>
<proteinExistence type="inferred from homology"/>
<comment type="similarity">
    <text evidence="1">Belongs to the pyrroline-5-carboxylate reductase family.</text>
</comment>
<dbReference type="InterPro" id="IPR029036">
    <property type="entry name" value="P5CR_dimer"/>
</dbReference>
<keyword evidence="2" id="KW-0560">Oxidoreductase</keyword>
<evidence type="ECO:0000259" key="4">
    <source>
        <dbReference type="Pfam" id="PF14748"/>
    </source>
</evidence>
<dbReference type="Gene3D" id="3.40.50.720">
    <property type="entry name" value="NAD(P)-binding Rossmann-like Domain"/>
    <property type="match status" value="1"/>
</dbReference>
<gene>
    <name evidence="5" type="ORF">S01H4_34029</name>
</gene>
<dbReference type="Pfam" id="PF03807">
    <property type="entry name" value="F420_oxidored"/>
    <property type="match status" value="1"/>
</dbReference>
<dbReference type="GO" id="GO:0004735">
    <property type="term" value="F:pyrroline-5-carboxylate reductase activity"/>
    <property type="evidence" value="ECO:0007669"/>
    <property type="project" value="TreeGrafter"/>
</dbReference>
<evidence type="ECO:0000259" key="3">
    <source>
        <dbReference type="Pfam" id="PF03807"/>
    </source>
</evidence>
<protein>
    <recommendedName>
        <fullName evidence="6">Pyrroline-5-carboxylate reductase catalytic N-terminal domain-containing protein</fullName>
    </recommendedName>
</protein>
<dbReference type="PANTHER" id="PTHR11645:SF0">
    <property type="entry name" value="PYRROLINE-5-CARBOXYLATE REDUCTASE 3"/>
    <property type="match status" value="1"/>
</dbReference>
<comment type="caution">
    <text evidence="5">The sequence shown here is derived from an EMBL/GenBank/DDBJ whole genome shotgun (WGS) entry which is preliminary data.</text>
</comment>
<feature type="non-terminal residue" evidence="5">
    <location>
        <position position="195"/>
    </location>
</feature>
<dbReference type="Gene3D" id="1.10.3730.10">
    <property type="entry name" value="ProC C-terminal domain-like"/>
    <property type="match status" value="1"/>
</dbReference>
<feature type="domain" description="Pyrroline-5-carboxylate reductase dimerisation" evidence="4">
    <location>
        <begin position="160"/>
        <end position="195"/>
    </location>
</feature>
<organism evidence="5">
    <name type="scientific">marine sediment metagenome</name>
    <dbReference type="NCBI Taxonomy" id="412755"/>
    <lineage>
        <taxon>unclassified sequences</taxon>
        <taxon>metagenomes</taxon>
        <taxon>ecological metagenomes</taxon>
    </lineage>
</organism>
<dbReference type="PANTHER" id="PTHR11645">
    <property type="entry name" value="PYRROLINE-5-CARBOXYLATE REDUCTASE"/>
    <property type="match status" value="1"/>
</dbReference>
<evidence type="ECO:0000256" key="2">
    <source>
        <dbReference type="ARBA" id="ARBA00023002"/>
    </source>
</evidence>
<dbReference type="InterPro" id="IPR008927">
    <property type="entry name" value="6-PGluconate_DH-like_C_sf"/>
</dbReference>
<dbReference type="GO" id="GO:0055129">
    <property type="term" value="P:L-proline biosynthetic process"/>
    <property type="evidence" value="ECO:0007669"/>
    <property type="project" value="TreeGrafter"/>
</dbReference>
<sequence>MKTIGIIGAGNLGKRLTQLICRNNLQNFLVVSDRNQEKMEEIADTYDLDKTDNEDTIKISDILFLTVKPNNIKNVCNEINKYYQYDIPKIIISAAAGVPVENIKKWTNNKHTVVRCMPNIPISEKEGSVVWYSENINTYDVNFINDVITQGPENVWVDKENLIDVATVVSGCGPAYIAKFFQTYTDIGEDMGFSR</sequence>
<evidence type="ECO:0000256" key="1">
    <source>
        <dbReference type="ARBA" id="ARBA00005525"/>
    </source>
</evidence>
<dbReference type="SUPFAM" id="SSF51735">
    <property type="entry name" value="NAD(P)-binding Rossmann-fold domains"/>
    <property type="match status" value="1"/>
</dbReference>
<evidence type="ECO:0008006" key="6">
    <source>
        <dbReference type="Google" id="ProtNLM"/>
    </source>
</evidence>
<dbReference type="AlphaFoldDB" id="X1CJA4"/>
<reference evidence="5" key="1">
    <citation type="journal article" date="2014" name="Front. Microbiol.">
        <title>High frequency of phylogenetically diverse reductive dehalogenase-homologous genes in deep subseafloor sedimentary metagenomes.</title>
        <authorList>
            <person name="Kawai M."/>
            <person name="Futagami T."/>
            <person name="Toyoda A."/>
            <person name="Takaki Y."/>
            <person name="Nishi S."/>
            <person name="Hori S."/>
            <person name="Arai W."/>
            <person name="Tsubouchi T."/>
            <person name="Morono Y."/>
            <person name="Uchiyama I."/>
            <person name="Ito T."/>
            <person name="Fujiyama A."/>
            <person name="Inagaki F."/>
            <person name="Takami H."/>
        </authorList>
    </citation>
    <scope>NUCLEOTIDE SEQUENCE</scope>
    <source>
        <strain evidence="5">Expedition CK06-06</strain>
    </source>
</reference>
<dbReference type="SUPFAM" id="SSF48179">
    <property type="entry name" value="6-phosphogluconate dehydrogenase C-terminal domain-like"/>
    <property type="match status" value="1"/>
</dbReference>
<evidence type="ECO:0000313" key="5">
    <source>
        <dbReference type="EMBL" id="GAG84306.1"/>
    </source>
</evidence>